<proteinExistence type="inferred from homology"/>
<dbReference type="Gene3D" id="3.10.150.10">
    <property type="entry name" value="DNA Polymerase III, subunit A, domain 2"/>
    <property type="match status" value="1"/>
</dbReference>
<feature type="domain" description="DNA polymerase III beta sliding clamp central" evidence="14">
    <location>
        <begin position="137"/>
        <end position="251"/>
    </location>
</feature>
<dbReference type="GO" id="GO:0009360">
    <property type="term" value="C:DNA polymerase III complex"/>
    <property type="evidence" value="ECO:0007669"/>
    <property type="project" value="InterPro"/>
</dbReference>
<comment type="caution">
    <text evidence="18">The sequence shown here is derived from an EMBL/GenBank/DDBJ whole genome shotgun (WGS) entry which is preliminary data.</text>
</comment>
<dbReference type="CDD" id="cd00140">
    <property type="entry name" value="beta_clamp"/>
    <property type="match status" value="1"/>
</dbReference>
<dbReference type="Pfam" id="PF00712">
    <property type="entry name" value="DNA_pol3_beta"/>
    <property type="match status" value="1"/>
</dbReference>
<dbReference type="Pfam" id="PF02768">
    <property type="entry name" value="DNA_pol3_beta_3"/>
    <property type="match status" value="1"/>
</dbReference>
<dbReference type="SMART" id="SM00480">
    <property type="entry name" value="POL3Bc"/>
    <property type="match status" value="1"/>
</dbReference>
<protein>
    <recommendedName>
        <fullName evidence="5 12">Beta sliding clamp</fullName>
    </recommendedName>
</protein>
<evidence type="ECO:0000313" key="16">
    <source>
        <dbReference type="EMBL" id="MCQ9303636.1"/>
    </source>
</evidence>
<evidence type="ECO:0000256" key="1">
    <source>
        <dbReference type="ARBA" id="ARBA00002266"/>
    </source>
</evidence>
<feature type="domain" description="DNA polymerase III beta sliding clamp N-terminal" evidence="13">
    <location>
        <begin position="1"/>
        <end position="127"/>
    </location>
</feature>
<dbReference type="InterPro" id="IPR046938">
    <property type="entry name" value="DNA_clamp_sf"/>
</dbReference>
<accession>A0AAJ4VJE1</accession>
<dbReference type="InterPro" id="IPR022634">
    <property type="entry name" value="DNA_polIII_beta_N"/>
</dbReference>
<comment type="subunit">
    <text evidence="4">Forms a ring-shaped head-to-tail homodimer around DNA which binds and tethers DNA polymerases and other proteins to the DNA. The DNA replisome complex has a single clamp-loading complex (3 tau and 1 each of delta, delta', psi and chi subunits) which binds 3 Pol III cores (1 core on the leading strand and 2 on the lagging strand) each with a beta sliding clamp dimer. Additional proteins in the replisome are other copies of gamma, psi and chi, Ssb, DNA helicase and RNA primase.</text>
</comment>
<evidence type="ECO:0000256" key="7">
    <source>
        <dbReference type="ARBA" id="ARBA00022679"/>
    </source>
</evidence>
<comment type="similarity">
    <text evidence="3 12">Belongs to the beta sliding clamp family.</text>
</comment>
<keyword evidence="11" id="KW-0238">DNA-binding</keyword>
<reference evidence="17" key="4">
    <citation type="journal article" date="2023" name="Vet. Microbiol.">
        <title>Emergence of livestock-associated Mammaliicoccus sciuri ST71 co-harbouring mecA and mecC genes in Brazil.</title>
        <authorList>
            <person name="de Moura G.S."/>
            <person name="de Carvalho E."/>
            <person name="Ramos Sanchez E.M."/>
            <person name="Sellera F.P."/>
            <person name="Marques M.F.S."/>
            <person name="Heinemann M.B."/>
            <person name="De Vliegher S."/>
            <person name="Souza F.N."/>
            <person name="Mota R.A."/>
        </authorList>
    </citation>
    <scope>NUCLEOTIDE SEQUENCE</scope>
    <source>
        <strain evidence="17">BR656</strain>
    </source>
</reference>
<evidence type="ECO:0000313" key="20">
    <source>
        <dbReference type="Proteomes" id="UP001176210"/>
    </source>
</evidence>
<evidence type="ECO:0000313" key="19">
    <source>
        <dbReference type="Proteomes" id="UP000274792"/>
    </source>
</evidence>
<reference evidence="18 19" key="1">
    <citation type="submission" date="2018-10" db="EMBL/GenBank/DDBJ databases">
        <title>A collection Staphylococci species genome sequencing.</title>
        <authorList>
            <person name="Cole K."/>
        </authorList>
    </citation>
    <scope>NUCLEOTIDE SEQUENCE [LARGE SCALE GENOMIC DNA]</scope>
    <source>
        <strain evidence="18">CCUG 37923</strain>
        <strain evidence="19">NCTC 12218</strain>
    </source>
</reference>
<dbReference type="EMBL" id="JAPNQM010000005">
    <property type="protein sequence ID" value="MDL0117368.1"/>
    <property type="molecule type" value="Genomic_DNA"/>
</dbReference>
<keyword evidence="6 12" id="KW-0963">Cytoplasm</keyword>
<dbReference type="Pfam" id="PF02767">
    <property type="entry name" value="DNA_pol3_beta_2"/>
    <property type="match status" value="1"/>
</dbReference>
<evidence type="ECO:0000256" key="6">
    <source>
        <dbReference type="ARBA" id="ARBA00022490"/>
    </source>
</evidence>
<dbReference type="GO" id="GO:0008408">
    <property type="term" value="F:3'-5' exonuclease activity"/>
    <property type="evidence" value="ECO:0007669"/>
    <property type="project" value="InterPro"/>
</dbReference>
<evidence type="ECO:0000256" key="9">
    <source>
        <dbReference type="ARBA" id="ARBA00022705"/>
    </source>
</evidence>
<dbReference type="GO" id="GO:0006271">
    <property type="term" value="P:DNA strand elongation involved in DNA replication"/>
    <property type="evidence" value="ECO:0007669"/>
    <property type="project" value="TreeGrafter"/>
</dbReference>
<evidence type="ECO:0000259" key="15">
    <source>
        <dbReference type="Pfam" id="PF02768"/>
    </source>
</evidence>
<gene>
    <name evidence="18" type="primary">dnaN</name>
    <name evidence="18" type="ORF">CD117_00745</name>
    <name evidence="16" type="ORF">NQ032_08500</name>
    <name evidence="17" type="ORF">OWO77_10405</name>
</gene>
<dbReference type="GO" id="GO:0003677">
    <property type="term" value="F:DNA binding"/>
    <property type="evidence" value="ECO:0007669"/>
    <property type="project" value="UniProtKB-UniRule"/>
</dbReference>
<name>A0AAJ4VJE1_MAMSC</name>
<dbReference type="InterPro" id="IPR022635">
    <property type="entry name" value="DNA_polIII_beta_C"/>
</dbReference>
<dbReference type="EMBL" id="RXWV01000003">
    <property type="protein sequence ID" value="RTX75424.1"/>
    <property type="molecule type" value="Genomic_DNA"/>
</dbReference>
<evidence type="ECO:0000256" key="5">
    <source>
        <dbReference type="ARBA" id="ARBA00021035"/>
    </source>
</evidence>
<dbReference type="Gene3D" id="3.70.10.10">
    <property type="match status" value="1"/>
</dbReference>
<dbReference type="PIRSF" id="PIRSF000804">
    <property type="entry name" value="DNA_pol_III_b"/>
    <property type="match status" value="1"/>
</dbReference>
<evidence type="ECO:0000256" key="11">
    <source>
        <dbReference type="ARBA" id="ARBA00023125"/>
    </source>
</evidence>
<dbReference type="SUPFAM" id="SSF55979">
    <property type="entry name" value="DNA clamp"/>
    <property type="match status" value="3"/>
</dbReference>
<sequence>MKFTIQRDYFLNQLNDTLKAISPRTTLPILTGIKIDATDKGIILTGSDSEISIEITINQNIDGEKIVDIEEKGSVVLPGRFFVDIVKKLPGKTVNLSTNDQFKTLITSGHSEFNVSGLDPDQYPLLPQVSEDDAIKLPIKVLKNIIAQTNFAVSTSETRPVLTGVNWLIQNNELICTATDSHRLALRKLKLEDEEIDDKNVIIPGKALSELNKIVSDSEEDINIFFASNQVLFKVGHINFISRLLEGNYPDTTRLFPENYETKIILDNSEFYHAIDRASLLAREGGNNVIKLSTDVDKVELSSTSPEIGTVKEDVSTDNVEGESLKISFNSKYMMDALKAIDNDEVQVEFFGTMRPFILKPKDDETVVQLILPIRTY</sequence>
<dbReference type="AlphaFoldDB" id="A0AAJ4VJE1"/>
<dbReference type="PANTHER" id="PTHR30478">
    <property type="entry name" value="DNA POLYMERASE III SUBUNIT BETA"/>
    <property type="match status" value="1"/>
</dbReference>
<keyword evidence="7 12" id="KW-0808">Transferase</keyword>
<feature type="domain" description="DNA polymerase III beta sliding clamp C-terminal" evidence="15">
    <location>
        <begin position="254"/>
        <end position="375"/>
    </location>
</feature>
<evidence type="ECO:0000313" key="18">
    <source>
        <dbReference type="EMBL" id="RTX75424.1"/>
    </source>
</evidence>
<evidence type="ECO:0000256" key="10">
    <source>
        <dbReference type="ARBA" id="ARBA00022932"/>
    </source>
</evidence>
<reference evidence="17" key="3">
    <citation type="submission" date="2022-09" db="EMBL/GenBank/DDBJ databases">
        <authorList>
            <person name="De Moura G.S."/>
            <person name="Carvalho E."/>
            <person name="Ramos Sanchez E.M."/>
            <person name="Sellera F.P."/>
            <person name="Marques M.F.S."/>
            <person name="Heinemann M.B."/>
            <person name="De Vliegher S."/>
            <person name="Souza F.N."/>
            <person name="Mota R.A."/>
        </authorList>
    </citation>
    <scope>NUCLEOTIDE SEQUENCE</scope>
    <source>
        <strain evidence="17">BR656</strain>
    </source>
</reference>
<dbReference type="GeneID" id="48591421"/>
<organism evidence="18 19">
    <name type="scientific">Mammaliicoccus sciuri</name>
    <name type="common">Staphylococcus sciuri</name>
    <dbReference type="NCBI Taxonomy" id="1296"/>
    <lineage>
        <taxon>Bacteria</taxon>
        <taxon>Bacillati</taxon>
        <taxon>Bacillota</taxon>
        <taxon>Bacilli</taxon>
        <taxon>Bacillales</taxon>
        <taxon>Staphylococcaceae</taxon>
        <taxon>Mammaliicoccus</taxon>
    </lineage>
</organism>
<comment type="function">
    <text evidence="1 12">Confers DNA tethering and processivity to DNA polymerases and other proteins. Acts as a clamp, forming a ring around DNA (a reaction catalyzed by the clamp-loading complex) which diffuses in an ATP-independent manner freely and bidirectionally along dsDNA. Initially characterized for its ability to contact the catalytic subunit of DNA polymerase III (Pol III), a complex, multichain enzyme responsible for most of the replicative synthesis in bacteria; Pol III exhibits 3'-5' exonuclease proofreading activity. The beta chain is required for initiation of replication as well as for processivity of DNA replication.</text>
</comment>
<reference evidence="16" key="2">
    <citation type="submission" date="2022-07" db="EMBL/GenBank/DDBJ databases">
        <title>Bacterial species isolated from the porcine tonsil microbiota.</title>
        <authorList>
            <person name="Oliveira I.M.F."/>
        </authorList>
    </citation>
    <scope>NUCLEOTIDE SEQUENCE</scope>
    <source>
        <strain evidence="16">8QC2O2</strain>
    </source>
</reference>
<dbReference type="EMBL" id="JANILD010000003">
    <property type="protein sequence ID" value="MCQ9303636.1"/>
    <property type="molecule type" value="Genomic_DNA"/>
</dbReference>
<keyword evidence="8 12" id="KW-0548">Nucleotidyltransferase</keyword>
<evidence type="ECO:0000256" key="12">
    <source>
        <dbReference type="PIRNR" id="PIRNR000804"/>
    </source>
</evidence>
<dbReference type="Proteomes" id="UP001176210">
    <property type="component" value="Unassembled WGS sequence"/>
</dbReference>
<dbReference type="NCBIfam" id="TIGR00663">
    <property type="entry name" value="dnan"/>
    <property type="match status" value="1"/>
</dbReference>
<comment type="subcellular location">
    <subcellularLocation>
        <location evidence="2 12">Cytoplasm</location>
    </subcellularLocation>
</comment>
<dbReference type="GO" id="GO:0003887">
    <property type="term" value="F:DNA-directed DNA polymerase activity"/>
    <property type="evidence" value="ECO:0007669"/>
    <property type="project" value="UniProtKB-UniRule"/>
</dbReference>
<dbReference type="GO" id="GO:0005737">
    <property type="term" value="C:cytoplasm"/>
    <property type="evidence" value="ECO:0007669"/>
    <property type="project" value="UniProtKB-SubCell"/>
</dbReference>
<dbReference type="PANTHER" id="PTHR30478:SF0">
    <property type="entry name" value="BETA SLIDING CLAMP"/>
    <property type="match status" value="1"/>
</dbReference>
<keyword evidence="20" id="KW-1185">Reference proteome</keyword>
<evidence type="ECO:0000313" key="17">
    <source>
        <dbReference type="EMBL" id="MDL0117368.1"/>
    </source>
</evidence>
<dbReference type="InterPro" id="IPR022637">
    <property type="entry name" value="DNA_polIII_beta_cen"/>
</dbReference>
<evidence type="ECO:0000256" key="8">
    <source>
        <dbReference type="ARBA" id="ARBA00022695"/>
    </source>
</evidence>
<dbReference type="Proteomes" id="UP001204068">
    <property type="component" value="Unassembled WGS sequence"/>
</dbReference>
<evidence type="ECO:0000259" key="14">
    <source>
        <dbReference type="Pfam" id="PF02767"/>
    </source>
</evidence>
<evidence type="ECO:0000256" key="3">
    <source>
        <dbReference type="ARBA" id="ARBA00010752"/>
    </source>
</evidence>
<dbReference type="FunFam" id="3.10.150.10:FF:000007">
    <property type="entry name" value="Beta sliding clamp"/>
    <property type="match status" value="1"/>
</dbReference>
<evidence type="ECO:0000259" key="13">
    <source>
        <dbReference type="Pfam" id="PF00712"/>
    </source>
</evidence>
<dbReference type="Proteomes" id="UP000274792">
    <property type="component" value="Unassembled WGS sequence"/>
</dbReference>
<keyword evidence="9 12" id="KW-0235">DNA replication</keyword>
<dbReference type="InterPro" id="IPR001001">
    <property type="entry name" value="DNA_polIII_beta"/>
</dbReference>
<dbReference type="RefSeq" id="WP_037589476.1">
    <property type="nucleotide sequence ID" value="NZ_CAJVGN010000001.1"/>
</dbReference>
<evidence type="ECO:0000256" key="4">
    <source>
        <dbReference type="ARBA" id="ARBA00011400"/>
    </source>
</evidence>
<keyword evidence="10 12" id="KW-0239">DNA-directed DNA polymerase</keyword>
<evidence type="ECO:0000256" key="2">
    <source>
        <dbReference type="ARBA" id="ARBA00004496"/>
    </source>
</evidence>